<feature type="domain" description="DUF4130" evidence="1">
    <location>
        <begin position="83"/>
        <end position="244"/>
    </location>
</feature>
<dbReference type="InterPro" id="IPR025404">
    <property type="entry name" value="DUF4130"/>
</dbReference>
<dbReference type="NCBIfam" id="TIGR03915">
    <property type="entry name" value="SAM_7_link_chp"/>
    <property type="match status" value="1"/>
</dbReference>
<accession>A0A1M5WUD0</accession>
<dbReference type="Pfam" id="PF13566">
    <property type="entry name" value="DUF4130"/>
    <property type="match status" value="1"/>
</dbReference>
<evidence type="ECO:0000313" key="5">
    <source>
        <dbReference type="Proteomes" id="UP000290037"/>
    </source>
</evidence>
<reference evidence="3" key="2">
    <citation type="submission" date="2016-11" db="EMBL/GenBank/DDBJ databases">
        <authorList>
            <person name="Jaros S."/>
            <person name="Januszkiewicz K."/>
            <person name="Wedrychowicz H."/>
        </authorList>
    </citation>
    <scope>NUCLEOTIDE SEQUENCE [LARGE SCALE GENOMIC DNA]</scope>
    <source>
        <strain evidence="3">DSM 19859</strain>
    </source>
</reference>
<dbReference type="EMBL" id="QOVN01000001">
    <property type="protein sequence ID" value="RXG31514.1"/>
    <property type="molecule type" value="Genomic_DNA"/>
</dbReference>
<dbReference type="AlphaFoldDB" id="A0A1M5WUD0"/>
<reference evidence="4" key="1">
    <citation type="submission" date="2016-11" db="EMBL/GenBank/DDBJ databases">
        <authorList>
            <person name="Varghese N."/>
            <person name="Submissions S."/>
        </authorList>
    </citation>
    <scope>NUCLEOTIDE SEQUENCE [LARGE SCALE GENOMIC DNA]</scope>
    <source>
        <strain evidence="4">DSM 19859</strain>
    </source>
</reference>
<gene>
    <name evidence="2" type="ORF">DSM01_660</name>
    <name evidence="3" type="ORF">SAMN04487999_1368</name>
</gene>
<dbReference type="OrthoDB" id="5290748at2"/>
<evidence type="ECO:0000313" key="2">
    <source>
        <dbReference type="EMBL" id="RXG31514.1"/>
    </source>
</evidence>
<proteinExistence type="predicted"/>
<dbReference type="RefSeq" id="WP_072981567.1">
    <property type="nucleotide sequence ID" value="NZ_CP084318.1"/>
</dbReference>
<evidence type="ECO:0000259" key="1">
    <source>
        <dbReference type="Pfam" id="PF13566"/>
    </source>
</evidence>
<evidence type="ECO:0000313" key="3">
    <source>
        <dbReference type="EMBL" id="SHH90704.1"/>
    </source>
</evidence>
<dbReference type="Proteomes" id="UP000184240">
    <property type="component" value="Unassembled WGS sequence"/>
</dbReference>
<evidence type="ECO:0000313" key="4">
    <source>
        <dbReference type="Proteomes" id="UP000184240"/>
    </source>
</evidence>
<dbReference type="Proteomes" id="UP000290037">
    <property type="component" value="Unassembled WGS sequence"/>
</dbReference>
<reference evidence="2 5" key="3">
    <citation type="submission" date="2018-07" db="EMBL/GenBank/DDBJ databases">
        <title>Leeuwenhoekiella genomics.</title>
        <authorList>
            <person name="Tahon G."/>
            <person name="Willems A."/>
        </authorList>
    </citation>
    <scope>NUCLEOTIDE SEQUENCE [LARGE SCALE GENOMIC DNA]</scope>
    <source>
        <strain evidence="2 5">LMG 24856</strain>
    </source>
</reference>
<dbReference type="InterPro" id="IPR023875">
    <property type="entry name" value="DNA_repair_put"/>
</dbReference>
<dbReference type="EMBL" id="FQXT01000002">
    <property type="protein sequence ID" value="SHH90704.1"/>
    <property type="molecule type" value="Genomic_DNA"/>
</dbReference>
<dbReference type="STRING" id="573501.SAMN04487999_1368"/>
<name>A0A1M5WUD0_9FLAO</name>
<sequence>MQAQKLIYDGSFEGLLTAIFVVYEERIPNAEIVEERFYEPDFFAEKNHIYTDETKAARVWDKLKQFPQFSATVYRSFLTELREKESYILKAIQYVLKTKNAKDYGEPAVLKLAQWTKQIGREKHRMEAFVRFKRTKDDLYIALVAPDFNVLPLIAKHFKNRYADQQFVIVDHKRNYGIYYDLKSITFVTLDFDANNLKDGLHEEEQYYDEMWQDYFISTGIKSRINKKLHQQHVPKRYWKYLNEKNPL</sequence>
<keyword evidence="5" id="KW-1185">Reference proteome</keyword>
<protein>
    <submittedName>
        <fullName evidence="2 3">DNA metabolism protein</fullName>
    </submittedName>
</protein>
<organism evidence="3 4">
    <name type="scientific">Leeuwenhoekiella palythoae</name>
    <dbReference type="NCBI Taxonomy" id="573501"/>
    <lineage>
        <taxon>Bacteria</taxon>
        <taxon>Pseudomonadati</taxon>
        <taxon>Bacteroidota</taxon>
        <taxon>Flavobacteriia</taxon>
        <taxon>Flavobacteriales</taxon>
        <taxon>Flavobacteriaceae</taxon>
        <taxon>Leeuwenhoekiella</taxon>
    </lineage>
</organism>